<dbReference type="InterPro" id="IPR009091">
    <property type="entry name" value="RCC1/BLIP-II"/>
</dbReference>
<feature type="repeat" description="RCC1" evidence="2">
    <location>
        <begin position="261"/>
        <end position="311"/>
    </location>
</feature>
<gene>
    <name evidence="5" type="ORF">EAG_08563</name>
</gene>
<feature type="region of interest" description="Disordered" evidence="3">
    <location>
        <begin position="737"/>
        <end position="807"/>
    </location>
</feature>
<dbReference type="PANTHER" id="PTHR22872:SF9">
    <property type="entry name" value="X-LINKED RETINITIS PIGMENTOSA GTPASE REGULATOR"/>
    <property type="match status" value="1"/>
</dbReference>
<evidence type="ECO:0000313" key="6">
    <source>
        <dbReference type="Proteomes" id="UP000000311"/>
    </source>
</evidence>
<feature type="compositionally biased region" description="Polar residues" evidence="3">
    <location>
        <begin position="424"/>
        <end position="440"/>
    </location>
</feature>
<feature type="compositionally biased region" description="Low complexity" evidence="3">
    <location>
        <begin position="639"/>
        <end position="649"/>
    </location>
</feature>
<feature type="region of interest" description="Disordered" evidence="3">
    <location>
        <begin position="422"/>
        <end position="718"/>
    </location>
</feature>
<dbReference type="EMBL" id="GL434909">
    <property type="protein sequence ID" value="EFN74300.1"/>
    <property type="molecule type" value="Genomic_DNA"/>
</dbReference>
<evidence type="ECO:0000256" key="1">
    <source>
        <dbReference type="ARBA" id="ARBA00022737"/>
    </source>
</evidence>
<dbReference type="OrthoDB" id="10253607at2759"/>
<dbReference type="Gene3D" id="2.130.10.30">
    <property type="entry name" value="Regulator of chromosome condensation 1/beta-lactamase-inhibitor protein II"/>
    <property type="match status" value="1"/>
</dbReference>
<dbReference type="PROSITE" id="PS00626">
    <property type="entry name" value="RCC1_2"/>
    <property type="match status" value="2"/>
</dbReference>
<feature type="repeat" description="RCC1" evidence="2">
    <location>
        <begin position="153"/>
        <end position="209"/>
    </location>
</feature>
<proteinExistence type="predicted"/>
<dbReference type="InParanoid" id="E1ZWW0"/>
<feature type="compositionally biased region" description="Basic and acidic residues" evidence="3">
    <location>
        <begin position="508"/>
        <end position="528"/>
    </location>
</feature>
<dbReference type="AlphaFoldDB" id="E1ZWW0"/>
<dbReference type="Proteomes" id="UP000000311">
    <property type="component" value="Unassembled WGS sequence"/>
</dbReference>
<dbReference type="STRING" id="104421.E1ZWW0"/>
<dbReference type="PROSITE" id="PS50012">
    <property type="entry name" value="RCC1_3"/>
    <property type="match status" value="6"/>
</dbReference>
<dbReference type="InterPro" id="IPR051625">
    <property type="entry name" value="Signaling_Regulatory_Domain"/>
</dbReference>
<organism evidence="6">
    <name type="scientific">Camponotus floridanus</name>
    <name type="common">Florida carpenter ant</name>
    <dbReference type="NCBI Taxonomy" id="104421"/>
    <lineage>
        <taxon>Eukaryota</taxon>
        <taxon>Metazoa</taxon>
        <taxon>Ecdysozoa</taxon>
        <taxon>Arthropoda</taxon>
        <taxon>Hexapoda</taxon>
        <taxon>Insecta</taxon>
        <taxon>Pterygota</taxon>
        <taxon>Neoptera</taxon>
        <taxon>Endopterygota</taxon>
        <taxon>Hymenoptera</taxon>
        <taxon>Apocrita</taxon>
        <taxon>Aculeata</taxon>
        <taxon>Formicoidea</taxon>
        <taxon>Formicidae</taxon>
        <taxon>Formicinae</taxon>
        <taxon>Camponotus</taxon>
    </lineage>
</organism>
<evidence type="ECO:0000313" key="5">
    <source>
        <dbReference type="EMBL" id="EFN74300.1"/>
    </source>
</evidence>
<reference evidence="5 6" key="1">
    <citation type="journal article" date="2010" name="Science">
        <title>Genomic comparison of the ants Camponotus floridanus and Harpegnathos saltator.</title>
        <authorList>
            <person name="Bonasio R."/>
            <person name="Zhang G."/>
            <person name="Ye C."/>
            <person name="Mutti N.S."/>
            <person name="Fang X."/>
            <person name="Qin N."/>
            <person name="Donahue G."/>
            <person name="Yang P."/>
            <person name="Li Q."/>
            <person name="Li C."/>
            <person name="Zhang P."/>
            <person name="Huang Z."/>
            <person name="Berger S.L."/>
            <person name="Reinberg D."/>
            <person name="Wang J."/>
            <person name="Liebig J."/>
        </authorList>
    </citation>
    <scope>NUCLEOTIDE SEQUENCE [LARGE SCALE GENOMIC DNA]</scope>
    <source>
        <strain evidence="6">C129</strain>
    </source>
</reference>
<dbReference type="Pfam" id="PF00415">
    <property type="entry name" value="RCC1"/>
    <property type="match status" value="2"/>
</dbReference>
<feature type="domain" description="RCC1-like" evidence="4">
    <location>
        <begin position="73"/>
        <end position="288"/>
    </location>
</feature>
<dbReference type="PANTHER" id="PTHR22872">
    <property type="entry name" value="BTK-BINDING PROTEIN-RELATED"/>
    <property type="match status" value="1"/>
</dbReference>
<name>E1ZWW0_CAMFO</name>
<feature type="repeat" description="RCC1" evidence="2">
    <location>
        <begin position="367"/>
        <end position="419"/>
    </location>
</feature>
<feature type="compositionally biased region" description="Basic and acidic residues" evidence="3">
    <location>
        <begin position="452"/>
        <end position="485"/>
    </location>
</feature>
<feature type="compositionally biased region" description="Basic and acidic residues" evidence="3">
    <location>
        <begin position="656"/>
        <end position="709"/>
    </location>
</feature>
<dbReference type="Pfam" id="PF25390">
    <property type="entry name" value="WD40_RLD"/>
    <property type="match status" value="1"/>
</dbReference>
<feature type="compositionally biased region" description="Low complexity" evidence="3">
    <location>
        <begin position="488"/>
        <end position="498"/>
    </location>
</feature>
<dbReference type="PRINTS" id="PR00633">
    <property type="entry name" value="RCCNDNSATION"/>
</dbReference>
<sequence length="807" mass="87751">MPIIPILYCAENSDAVVPLEIDFQLLGYMVVAIESASIGEHARLPGGQSATSCAAQETGAVFTIGRSRFADNVASHFFIRKDPVVAIECGDEHSAVICQSGRLFVFGSNDWGQLGLGHKNHISKPSCVKILKPEKVTHVACGRAHTLICTGAQKIFACGSNQEGQLGRENSAIGDSSSSPILIYDCGLAGPRIVQIAAGSHHSMILTSDGGVVAWGSNLEGQLGLPGVSGLVNKPTKVPIPEPVKEISAGYYHSAFLTESGLVYVCGESESGKLGIDVNFSTQVAPKQMQLPTPAIHVTCGGHHTLVLAENSNIYCSGSNASGQLGMGTNLNEIHMPKHLARGSLRNEKIVKIACGESHSAILTELGKLFTCGDGRHGKLGLEENENNVHEVTFAAKYQELFITNVACGGCHTILVGRRHEMDSQSQSDSTESATQNKSSLPPLKLPVNIQNDHRVDTTEKSTHEKDDSHHVDKTPKHNDTEHNTEMNSKNSPNSSKNSPKESTNIVNHEKISSSTNDEKIASPKKCSETSPLETPKEKVQTPNTKVEESQPNDEKDESKNKESTQNDEDTKDKIDDESKNVQENDESEKSNINEEITMQDAEESCTETAVSRIQEETEQETNPIPPPKPPRLKSGSVENMGNENNSSQENEEDEREKNEHKQKECEKDESEKEKDKKDESEKEKDEKEETKTNDEPKNSSLKSPEKSKSTISENITEKITEVIENSVEKIKEEIHGGELEKVETDGAQDDADVVQSPAPRTAKMAKLFKGKREEIENGTKTSSAVNPKAKVFVAGTNTRGTGNLLQ</sequence>
<keyword evidence="6" id="KW-1185">Reference proteome</keyword>
<feature type="compositionally biased region" description="Basic and acidic residues" evidence="3">
    <location>
        <begin position="535"/>
        <end position="593"/>
    </location>
</feature>
<dbReference type="SUPFAM" id="SSF50985">
    <property type="entry name" value="RCC1/BLIP-II"/>
    <property type="match status" value="1"/>
</dbReference>
<evidence type="ECO:0000256" key="2">
    <source>
        <dbReference type="PROSITE-ProRule" id="PRU00235"/>
    </source>
</evidence>
<keyword evidence="1" id="KW-0677">Repeat</keyword>
<dbReference type="OMA" id="HIACGDE"/>
<feature type="repeat" description="RCC1" evidence="2">
    <location>
        <begin position="312"/>
        <end position="366"/>
    </location>
</feature>
<evidence type="ECO:0000259" key="4">
    <source>
        <dbReference type="Pfam" id="PF25390"/>
    </source>
</evidence>
<feature type="repeat" description="RCC1" evidence="2">
    <location>
        <begin position="210"/>
        <end position="260"/>
    </location>
</feature>
<protein>
    <submittedName>
        <fullName evidence="5">X-linked retinitis pigmentosa GTPase regulator</fullName>
    </submittedName>
</protein>
<accession>E1ZWW0</accession>
<dbReference type="InterPro" id="IPR058923">
    <property type="entry name" value="RCC1-like_dom"/>
</dbReference>
<feature type="compositionally biased region" description="Polar residues" evidence="3">
    <location>
        <begin position="796"/>
        <end position="807"/>
    </location>
</feature>
<evidence type="ECO:0000256" key="3">
    <source>
        <dbReference type="SAM" id="MobiDB-lite"/>
    </source>
</evidence>
<feature type="repeat" description="RCC1" evidence="2">
    <location>
        <begin position="101"/>
        <end position="152"/>
    </location>
</feature>
<dbReference type="InterPro" id="IPR000408">
    <property type="entry name" value="Reg_chr_condens"/>
</dbReference>